<keyword evidence="3" id="KW-1185">Reference proteome</keyword>
<evidence type="ECO:0000313" key="2">
    <source>
        <dbReference type="EMBL" id="KRX29360.1"/>
    </source>
</evidence>
<feature type="compositionally biased region" description="Basic and acidic residues" evidence="1">
    <location>
        <begin position="21"/>
        <end position="30"/>
    </location>
</feature>
<dbReference type="EMBL" id="JYDJ01003389">
    <property type="protein sequence ID" value="KRX29360.1"/>
    <property type="molecule type" value="Genomic_DNA"/>
</dbReference>
<name>A0A0V0SR11_9BILA</name>
<comment type="caution">
    <text evidence="2">The sequence shown here is derived from an EMBL/GenBank/DDBJ whole genome shotgun (WGS) entry which is preliminary data.</text>
</comment>
<evidence type="ECO:0000313" key="3">
    <source>
        <dbReference type="Proteomes" id="UP000055048"/>
    </source>
</evidence>
<proteinExistence type="predicted"/>
<organism evidence="2 3">
    <name type="scientific">Trichinella murrelli</name>
    <dbReference type="NCBI Taxonomy" id="144512"/>
    <lineage>
        <taxon>Eukaryota</taxon>
        <taxon>Metazoa</taxon>
        <taxon>Ecdysozoa</taxon>
        <taxon>Nematoda</taxon>
        <taxon>Enoplea</taxon>
        <taxon>Dorylaimia</taxon>
        <taxon>Trichinellida</taxon>
        <taxon>Trichinellidae</taxon>
        <taxon>Trichinella</taxon>
    </lineage>
</organism>
<gene>
    <name evidence="2" type="ORF">T05_3805</name>
</gene>
<protein>
    <submittedName>
        <fullName evidence="2">Uncharacterized protein</fullName>
    </submittedName>
</protein>
<reference evidence="2 3" key="1">
    <citation type="submission" date="2015-01" db="EMBL/GenBank/DDBJ databases">
        <title>Evolution of Trichinella species and genotypes.</title>
        <authorList>
            <person name="Korhonen P.K."/>
            <person name="Edoardo P."/>
            <person name="Giuseppe L.R."/>
            <person name="Gasser R.B."/>
        </authorList>
    </citation>
    <scope>NUCLEOTIDE SEQUENCE [LARGE SCALE GENOMIC DNA]</scope>
    <source>
        <strain evidence="2">ISS417</strain>
    </source>
</reference>
<evidence type="ECO:0000256" key="1">
    <source>
        <dbReference type="SAM" id="MobiDB-lite"/>
    </source>
</evidence>
<feature type="non-terminal residue" evidence="2">
    <location>
        <position position="1"/>
    </location>
</feature>
<sequence>LVLRAGSIEHQRSIDSGYHGVRREVTEQETRGPQGQAEPIVGRTG</sequence>
<accession>A0A0V0SR11</accession>
<dbReference type="AlphaFoldDB" id="A0A0V0SR11"/>
<feature type="non-terminal residue" evidence="2">
    <location>
        <position position="45"/>
    </location>
</feature>
<dbReference type="Proteomes" id="UP000055048">
    <property type="component" value="Unassembled WGS sequence"/>
</dbReference>
<feature type="region of interest" description="Disordered" evidence="1">
    <location>
        <begin position="14"/>
        <end position="45"/>
    </location>
</feature>